<sequence>MFQLLILRYLSTNNGQSFRVRNNHAFFVELPTQLSTTHNITRLREVLIWFDFFGERINESSIAFTEVLDQLRKDAPFFHTSLTNELEWGEKEKFVLQYINALDNKELRSTGRNKDWKFNSSLVLSSSVIQMLLQKYAPRAQSSLVQCKAFLQFMYRQLIQTHQFLHVKNCYTPIVDGRVIQLHEIIVSSLIKSGQYIACKIYENENLQNFILVEAWREADPPIVLLNQRSLESLVCFVLFVPKSAFLFVIDLDEKEQKQEQKQAQKPPSSQIDMDLQDETTDHSLSLLSFNLDKNRHPHAEEWRLVRKLHKWNLFNFEEDMIKKLTAVDKVGIYREIPKDQSEKLYLLLQICGRFDKKTEAQKEEKVQELLKQHNDYALTFDNILKIVAIFFRIKANTSQCRSIVHGSQGCGKTKLLQFMASVLDLTMTTIDVHGGYTIENLQSDLSRVVNAANNRLQEMHLVFLDEINTSPEIGAFKEVVCDRSLKGNTFPENMIIIAALNPHRRHYRSQQEILEEKQEAKNIDKTYLNDLERELEDLVYRVFPLPESFKAYIWNFGSLADMDEQQYISVMTSASWSNPQFTAKISTQRISEKELDNLKVTFIQLIFESQKFVRLNVQMNK</sequence>
<dbReference type="Proteomes" id="UP000023152">
    <property type="component" value="Unassembled WGS sequence"/>
</dbReference>
<dbReference type="InterPro" id="IPR027417">
    <property type="entry name" value="P-loop_NTPase"/>
</dbReference>
<protein>
    <recommendedName>
        <fullName evidence="3">AAA+ ATPase domain-containing protein</fullName>
    </recommendedName>
</protein>
<dbReference type="AlphaFoldDB" id="X6NQX5"/>
<dbReference type="PANTHER" id="PTHR22605:SF1">
    <property type="entry name" value="RZ-TYPE DOMAIN-CONTAINING PROTEIN"/>
    <property type="match status" value="1"/>
</dbReference>
<keyword evidence="2" id="KW-1185">Reference proteome</keyword>
<dbReference type="SUPFAM" id="SSF52540">
    <property type="entry name" value="P-loop containing nucleoside triphosphate hydrolases"/>
    <property type="match status" value="1"/>
</dbReference>
<comment type="caution">
    <text evidence="1">The sequence shown here is derived from an EMBL/GenBank/DDBJ whole genome shotgun (WGS) entry which is preliminary data.</text>
</comment>
<evidence type="ECO:0000313" key="1">
    <source>
        <dbReference type="EMBL" id="ETO28710.1"/>
    </source>
</evidence>
<dbReference type="GO" id="GO:0004842">
    <property type="term" value="F:ubiquitin-protein transferase activity"/>
    <property type="evidence" value="ECO:0007669"/>
    <property type="project" value="InterPro"/>
</dbReference>
<reference evidence="1 2" key="1">
    <citation type="journal article" date="2013" name="Curr. Biol.">
        <title>The Genome of the Foraminiferan Reticulomyxa filosa.</title>
        <authorList>
            <person name="Glockner G."/>
            <person name="Hulsmann N."/>
            <person name="Schleicher M."/>
            <person name="Noegel A.A."/>
            <person name="Eichinger L."/>
            <person name="Gallinger C."/>
            <person name="Pawlowski J."/>
            <person name="Sierra R."/>
            <person name="Euteneuer U."/>
            <person name="Pillet L."/>
            <person name="Moustafa A."/>
            <person name="Platzer M."/>
            <person name="Groth M."/>
            <person name="Szafranski K."/>
            <person name="Schliwa M."/>
        </authorList>
    </citation>
    <scope>NUCLEOTIDE SEQUENCE [LARGE SCALE GENOMIC DNA]</scope>
</reference>
<dbReference type="GO" id="GO:0016887">
    <property type="term" value="F:ATP hydrolysis activity"/>
    <property type="evidence" value="ECO:0007669"/>
    <property type="project" value="InterPro"/>
</dbReference>
<proteinExistence type="predicted"/>
<name>X6NQX5_RETFI</name>
<evidence type="ECO:0008006" key="3">
    <source>
        <dbReference type="Google" id="ProtNLM"/>
    </source>
</evidence>
<accession>X6NQX5</accession>
<dbReference type="InterPro" id="IPR031248">
    <property type="entry name" value="RNF213"/>
</dbReference>
<dbReference type="PANTHER" id="PTHR22605">
    <property type="entry name" value="RZ-TYPE DOMAIN-CONTAINING PROTEIN"/>
    <property type="match status" value="1"/>
</dbReference>
<dbReference type="EMBL" id="ASPP01006514">
    <property type="protein sequence ID" value="ETO28710.1"/>
    <property type="molecule type" value="Genomic_DNA"/>
</dbReference>
<gene>
    <name evidence="1" type="ORF">RFI_08415</name>
</gene>
<evidence type="ECO:0000313" key="2">
    <source>
        <dbReference type="Proteomes" id="UP000023152"/>
    </source>
</evidence>
<dbReference type="Gene3D" id="3.40.50.300">
    <property type="entry name" value="P-loop containing nucleotide triphosphate hydrolases"/>
    <property type="match status" value="1"/>
</dbReference>
<organism evidence="1 2">
    <name type="scientific">Reticulomyxa filosa</name>
    <dbReference type="NCBI Taxonomy" id="46433"/>
    <lineage>
        <taxon>Eukaryota</taxon>
        <taxon>Sar</taxon>
        <taxon>Rhizaria</taxon>
        <taxon>Retaria</taxon>
        <taxon>Foraminifera</taxon>
        <taxon>Monothalamids</taxon>
        <taxon>Reticulomyxidae</taxon>
        <taxon>Reticulomyxa</taxon>
    </lineage>
</organism>
<dbReference type="OrthoDB" id="2423195at2759"/>